<feature type="chain" id="PRO_5030708827" description="DUF3829 domain-containing protein" evidence="2">
    <location>
        <begin position="33"/>
        <end position="265"/>
    </location>
</feature>
<dbReference type="GO" id="GO:0008289">
    <property type="term" value="F:lipid binding"/>
    <property type="evidence" value="ECO:0007669"/>
    <property type="project" value="InterPro"/>
</dbReference>
<keyword evidence="4" id="KW-1185">Reference proteome</keyword>
<keyword evidence="1" id="KW-0547">Nucleotide-binding</keyword>
<evidence type="ECO:0000256" key="2">
    <source>
        <dbReference type="SAM" id="SignalP"/>
    </source>
</evidence>
<feature type="signal peptide" evidence="2">
    <location>
        <begin position="1"/>
        <end position="32"/>
    </location>
</feature>
<dbReference type="Gene3D" id="1.20.120.1100">
    <property type="match status" value="1"/>
</dbReference>
<keyword evidence="2" id="KW-0732">Signal</keyword>
<feature type="binding site" evidence="1">
    <location>
        <position position="212"/>
    </location>
    <ligand>
        <name>ATP</name>
        <dbReference type="ChEBI" id="CHEBI:30616"/>
    </ligand>
</feature>
<protein>
    <recommendedName>
        <fullName evidence="5">DUF3829 domain-containing protein</fullName>
    </recommendedName>
</protein>
<dbReference type="OrthoDB" id="6014132at2"/>
<dbReference type="InterPro" id="IPR017441">
    <property type="entry name" value="Protein_kinase_ATP_BS"/>
</dbReference>
<proteinExistence type="predicted"/>
<gene>
    <name evidence="3" type="ORF">FHS40_007067</name>
</gene>
<evidence type="ECO:0008006" key="5">
    <source>
        <dbReference type="Google" id="ProtNLM"/>
    </source>
</evidence>
<reference evidence="3 4" key="1">
    <citation type="submission" date="2020-08" db="EMBL/GenBank/DDBJ databases">
        <title>Genomic Encyclopedia of Type Strains, Phase III (KMG-III): the genomes of soil and plant-associated and newly described type strains.</title>
        <authorList>
            <person name="Whitman W."/>
        </authorList>
    </citation>
    <scope>NUCLEOTIDE SEQUENCE [LARGE SCALE GENOMIC DNA]</scope>
    <source>
        <strain evidence="3 4">CECT 3146</strain>
    </source>
</reference>
<dbReference type="InterPro" id="IPR008632">
    <property type="entry name" value="Gp-FAR-1"/>
</dbReference>
<dbReference type="PANTHER" id="PTHR31418:SF7">
    <property type="entry name" value="FATTY-ACID AND RETINOL-BINDING PROTEIN 1"/>
    <property type="match status" value="1"/>
</dbReference>
<dbReference type="Proteomes" id="UP000549009">
    <property type="component" value="Unassembled WGS sequence"/>
</dbReference>
<dbReference type="EMBL" id="JACHJD010000016">
    <property type="protein sequence ID" value="MBB5107946.1"/>
    <property type="molecule type" value="Genomic_DNA"/>
</dbReference>
<evidence type="ECO:0000313" key="3">
    <source>
        <dbReference type="EMBL" id="MBB5107946.1"/>
    </source>
</evidence>
<keyword evidence="1" id="KW-0067">ATP-binding</keyword>
<organism evidence="3 4">
    <name type="scientific">Streptomyces spectabilis</name>
    <dbReference type="NCBI Taxonomy" id="68270"/>
    <lineage>
        <taxon>Bacteria</taxon>
        <taxon>Bacillati</taxon>
        <taxon>Actinomycetota</taxon>
        <taxon>Actinomycetes</taxon>
        <taxon>Kitasatosporales</taxon>
        <taxon>Streptomycetaceae</taxon>
        <taxon>Streptomyces</taxon>
    </lineage>
</organism>
<name>A0A7W8B1I2_STRST</name>
<comment type="caution">
    <text evidence="3">The sequence shown here is derived from an EMBL/GenBank/DDBJ whole genome shotgun (WGS) entry which is preliminary data.</text>
</comment>
<dbReference type="PROSITE" id="PS00107">
    <property type="entry name" value="PROTEIN_KINASE_ATP"/>
    <property type="match status" value="1"/>
</dbReference>
<dbReference type="AlphaFoldDB" id="A0A7W8B1I2"/>
<dbReference type="Pfam" id="PF05823">
    <property type="entry name" value="Gp-FAR-1"/>
    <property type="match status" value="1"/>
</dbReference>
<evidence type="ECO:0000256" key="1">
    <source>
        <dbReference type="PROSITE-ProRule" id="PRU10141"/>
    </source>
</evidence>
<dbReference type="RefSeq" id="WP_150508618.1">
    <property type="nucleotide sequence ID" value="NZ_BMSQ01000029.1"/>
</dbReference>
<sequence>MSRTLVTSLAMSAAALGTVTTLAIGAAGPAAALSKTEPWQLSTAFSTAVGAAHVRLGQPTGTRPVFGPTAGAERQRSVAGLPIGNAVLAITNLALPERVPDEFKDLLPPEVTDFYNGLSEEEKTIIKEIAAKHDTFQTEDQALDYLKAQSEKLYNKAVELRNLLKSKLDALTPAAKAFVDSVVEELKHLGSGTNGTVSPTELQVKATVIVVKYKSLPEGAKESLKTNFPKMASILQSETAQQLAGAFRPVLEFVDSVLEWGTMNG</sequence>
<dbReference type="PANTHER" id="PTHR31418">
    <property type="entry name" value="FATTY-ACID AND RETINOL-BINDING PROTEIN 1"/>
    <property type="match status" value="1"/>
</dbReference>
<evidence type="ECO:0000313" key="4">
    <source>
        <dbReference type="Proteomes" id="UP000549009"/>
    </source>
</evidence>
<dbReference type="GO" id="GO:0005524">
    <property type="term" value="F:ATP binding"/>
    <property type="evidence" value="ECO:0007669"/>
    <property type="project" value="UniProtKB-UniRule"/>
</dbReference>
<accession>A0A7W8B1I2</accession>